<organism evidence="3">
    <name type="scientific">Zea mays</name>
    <name type="common">Maize</name>
    <dbReference type="NCBI Taxonomy" id="4577"/>
    <lineage>
        <taxon>Eukaryota</taxon>
        <taxon>Viridiplantae</taxon>
        <taxon>Streptophyta</taxon>
        <taxon>Embryophyta</taxon>
        <taxon>Tracheophyta</taxon>
        <taxon>Spermatophyta</taxon>
        <taxon>Magnoliopsida</taxon>
        <taxon>Liliopsida</taxon>
        <taxon>Poales</taxon>
        <taxon>Poaceae</taxon>
        <taxon>PACMAD clade</taxon>
        <taxon>Panicoideae</taxon>
        <taxon>Andropogonodae</taxon>
        <taxon>Andropogoneae</taxon>
        <taxon>Tripsacinae</taxon>
        <taxon>Zea</taxon>
    </lineage>
</organism>
<protein>
    <submittedName>
        <fullName evidence="3">Clp protease adapter protein ClpF, chloroplastic</fullName>
    </submittedName>
</protein>
<dbReference type="InterPro" id="IPR053189">
    <property type="entry name" value="Clp_protease_adapter_ClpF"/>
</dbReference>
<dbReference type="InterPro" id="IPR036393">
    <property type="entry name" value="AceGlu_kinase-like_sf"/>
</dbReference>
<dbReference type="SUPFAM" id="SSF53633">
    <property type="entry name" value="Carbamate kinase-like"/>
    <property type="match status" value="1"/>
</dbReference>
<dbReference type="Proteomes" id="UP000251960">
    <property type="component" value="Chromosome 8"/>
</dbReference>
<keyword evidence="3" id="KW-0378">Hydrolase</keyword>
<dbReference type="Pfam" id="PF02151">
    <property type="entry name" value="UVR"/>
    <property type="match status" value="1"/>
</dbReference>
<dbReference type="AlphaFoldDB" id="A0A3L6DX21"/>
<evidence type="ECO:0000259" key="2">
    <source>
        <dbReference type="Pfam" id="PF02151"/>
    </source>
</evidence>
<comment type="caution">
    <text evidence="3">The sequence shown here is derived from an EMBL/GenBank/DDBJ whole genome shotgun (WGS) entry which is preliminary data.</text>
</comment>
<dbReference type="Pfam" id="PF00696">
    <property type="entry name" value="AA_kinase"/>
    <property type="match status" value="1"/>
</dbReference>
<reference evidence="3" key="1">
    <citation type="journal article" date="2018" name="Nat. Genet.">
        <title>Extensive intraspecific gene order and gene structural variations between Mo17 and other maize genomes.</title>
        <authorList>
            <person name="Sun S."/>
            <person name="Zhou Y."/>
            <person name="Chen J."/>
            <person name="Shi J."/>
            <person name="Zhao H."/>
            <person name="Zhao H."/>
            <person name="Song W."/>
            <person name="Zhang M."/>
            <person name="Cui Y."/>
            <person name="Dong X."/>
            <person name="Liu H."/>
            <person name="Ma X."/>
            <person name="Jiao Y."/>
            <person name="Wang B."/>
            <person name="Wei X."/>
            <person name="Stein J.C."/>
            <person name="Glaubitz J.C."/>
            <person name="Lu F."/>
            <person name="Yu G."/>
            <person name="Liang C."/>
            <person name="Fengler K."/>
            <person name="Li B."/>
            <person name="Rafalski A."/>
            <person name="Schnable P.S."/>
            <person name="Ware D.H."/>
            <person name="Buckler E.S."/>
            <person name="Lai J."/>
        </authorList>
    </citation>
    <scope>NUCLEOTIDE SEQUENCE [LARGE SCALE GENOMIC DNA]</scope>
    <source>
        <tissue evidence="3">Seedling</tissue>
    </source>
</reference>
<dbReference type="InterPro" id="IPR001943">
    <property type="entry name" value="UVR_dom"/>
</dbReference>
<dbReference type="Gene3D" id="3.40.1160.10">
    <property type="entry name" value="Acetylglutamate kinase-like"/>
    <property type="match status" value="1"/>
</dbReference>
<dbReference type="ExpressionAtlas" id="A0A3L6DX21">
    <property type="expression patterns" value="baseline and differential"/>
</dbReference>
<evidence type="ECO:0000313" key="3">
    <source>
        <dbReference type="EMBL" id="PWZ12161.1"/>
    </source>
</evidence>
<sequence length="639" mass="70589">MAEEMAQAQPRLTAPRPVRCIVKLGGAAITNKGELESINEENLRSACAQLRHAMSESDGDGAMEKVLGMDWSRKPGDPVDPAVDAEWIAGIARLGLDTNFVVVHGAGSFGHFQASRSGVHKGGLHSTLVKAGFVATRISVTSLNQEIVRALAREGIPSVGMSPFACGWSTQQRKLASANASQIIQSLHAGFVPILEKLSKGKDVEKFSSPYPFFCGSFWHWDCTILSGDVIIRHLAQLLSPKYVVFLSLCEETRQQSLALRTGTCLSHYSDTSKYLIQGRAKTSKSAIKYPDDFLSVEISVAAHDTTGGMETKILEAAVIARLGIDVYITKAGTEHSLRALKGDDWLRWRRAGSLLPLSTPTPTAAELQKAVPPQNCRSSAARPLTRLPHLAAPSLRRHRRSLPNNGRRMNAAVKTNARWLFGGDGRSNDARLERSESANEDILIFYFQMDLQTRIQYALNIEQFDVAKQLREKLTEIETEIIRQREARRGSPKTEAQDKALNLIRVRADLQKAIDSENYALAAGLRDDIAKLEVESLAVSAKALAYQNVKYAFRLGQKVLVDVYVDPELLVAYVAEENLSAAEESEKGRFDHPYIEFLFYGEDTAGDFIPIKQLREKYDQPRYEASGDESDNDGNTNS</sequence>
<dbReference type="GO" id="GO:0006508">
    <property type="term" value="P:proteolysis"/>
    <property type="evidence" value="ECO:0007669"/>
    <property type="project" value="UniProtKB-KW"/>
</dbReference>
<proteinExistence type="predicted"/>
<accession>A0A3L6DX21</accession>
<keyword evidence="3" id="KW-0645">Protease</keyword>
<dbReference type="InterPro" id="IPR001048">
    <property type="entry name" value="Asp/Glu/Uridylate_kinase"/>
</dbReference>
<feature type="domain" description="Aspartate/glutamate/uridylate kinase" evidence="1">
    <location>
        <begin position="91"/>
        <end position="248"/>
    </location>
</feature>
<name>A0A3L6DX21_MAIZE</name>
<dbReference type="PANTHER" id="PTHR48439:SF1">
    <property type="entry name" value="HEMIMETHYLATED DNA-BINDING DOMAIN-CONTAINING PROTEIN"/>
    <property type="match status" value="1"/>
</dbReference>
<dbReference type="GO" id="GO:0008233">
    <property type="term" value="F:peptidase activity"/>
    <property type="evidence" value="ECO:0007669"/>
    <property type="project" value="UniProtKB-KW"/>
</dbReference>
<dbReference type="PANTHER" id="PTHR48439">
    <property type="entry name" value="HEMIMETHYLATED DNA-BINDING DOMAIN-CONTAINING PROTEIN"/>
    <property type="match status" value="1"/>
</dbReference>
<dbReference type="EMBL" id="NCVQ01000009">
    <property type="protein sequence ID" value="PWZ12161.1"/>
    <property type="molecule type" value="Genomic_DNA"/>
</dbReference>
<evidence type="ECO:0000259" key="1">
    <source>
        <dbReference type="Pfam" id="PF00696"/>
    </source>
</evidence>
<feature type="domain" description="UVR" evidence="2">
    <location>
        <begin position="505"/>
        <end position="534"/>
    </location>
</feature>
<gene>
    <name evidence="3" type="primary">CLPF</name>
    <name evidence="3" type="ORF">Zm00014a_035276</name>
</gene>